<proteinExistence type="predicted"/>
<evidence type="ECO:0000259" key="2">
    <source>
        <dbReference type="Pfam" id="PF13843"/>
    </source>
</evidence>
<evidence type="ECO:0000313" key="3">
    <source>
        <dbReference type="EMBL" id="KAJ8303668.1"/>
    </source>
</evidence>
<reference evidence="3 4" key="1">
    <citation type="submission" date="2022-12" db="EMBL/GenBank/DDBJ databases">
        <title>Chromosome-level genome of Tegillarca granosa.</title>
        <authorList>
            <person name="Kim J."/>
        </authorList>
    </citation>
    <scope>NUCLEOTIDE SEQUENCE [LARGE SCALE GENOMIC DNA]</scope>
    <source>
        <strain evidence="3">Teg-2019</strain>
        <tissue evidence="3">Adductor muscle</tissue>
    </source>
</reference>
<gene>
    <name evidence="3" type="ORF">KUTeg_018778</name>
</gene>
<dbReference type="Proteomes" id="UP001217089">
    <property type="component" value="Unassembled WGS sequence"/>
</dbReference>
<accession>A0ABQ9EEC8</accession>
<keyword evidence="4" id="KW-1185">Reference proteome</keyword>
<feature type="compositionally biased region" description="Low complexity" evidence="1">
    <location>
        <begin position="10"/>
        <end position="21"/>
    </location>
</feature>
<feature type="domain" description="PiggyBac transposable element-derived protein" evidence="2">
    <location>
        <begin position="69"/>
        <end position="192"/>
    </location>
</feature>
<dbReference type="PANTHER" id="PTHR46599">
    <property type="entry name" value="PIGGYBAC TRANSPOSABLE ELEMENT-DERIVED PROTEIN 4"/>
    <property type="match status" value="1"/>
</dbReference>
<protein>
    <recommendedName>
        <fullName evidence="2">PiggyBac transposable element-derived protein domain-containing protein</fullName>
    </recommendedName>
</protein>
<evidence type="ECO:0000256" key="1">
    <source>
        <dbReference type="SAM" id="MobiDB-lite"/>
    </source>
</evidence>
<dbReference type="InterPro" id="IPR029526">
    <property type="entry name" value="PGBD"/>
</dbReference>
<evidence type="ECO:0000313" key="4">
    <source>
        <dbReference type="Proteomes" id="UP001217089"/>
    </source>
</evidence>
<dbReference type="EMBL" id="JARBDR010000915">
    <property type="protein sequence ID" value="KAJ8303668.1"/>
    <property type="molecule type" value="Genomic_DNA"/>
</dbReference>
<dbReference type="Pfam" id="PF13843">
    <property type="entry name" value="DDE_Tnp_1_7"/>
    <property type="match status" value="2"/>
</dbReference>
<feature type="domain" description="PiggyBac transposable element-derived protein" evidence="2">
    <location>
        <begin position="199"/>
        <end position="270"/>
    </location>
</feature>
<comment type="caution">
    <text evidence="3">The sequence shown here is derived from an EMBL/GenBank/DDBJ whole genome shotgun (WGS) entry which is preliminary data.</text>
</comment>
<sequence length="274" mass="31238">MESDSEDSGSDLSISDSSSSDSDGDNDDRTIIGPLWTVQDPDNFQFTHRIQPFVLRTGAVNPPPKHAEPIDYFKWLLCCGDSNNSKIMSILVEETNRYARQMLTNTIRPHSRMNKWEDVTEDEMSAFIGLWLSMGIIRKPTMASYWETNKKTLLLNTPAFSKVMRRDRFQLILKCLHANDNERSVPRGRRNISQVNSIHGMGYDVVTKLVEPFYGKFHHVTTDNAFSSPALSEKLVQNDTYSTGTVRNGRKGMPKSFRRTKLAKGESMVRQPVR</sequence>
<name>A0ABQ9EEC8_TEGGR</name>
<dbReference type="PANTHER" id="PTHR46599:SF3">
    <property type="entry name" value="PIGGYBAC TRANSPOSABLE ELEMENT-DERIVED PROTEIN 4"/>
    <property type="match status" value="1"/>
</dbReference>
<feature type="region of interest" description="Disordered" evidence="1">
    <location>
        <begin position="1"/>
        <end position="34"/>
    </location>
</feature>
<organism evidence="3 4">
    <name type="scientific">Tegillarca granosa</name>
    <name type="common">Malaysian cockle</name>
    <name type="synonym">Anadara granosa</name>
    <dbReference type="NCBI Taxonomy" id="220873"/>
    <lineage>
        <taxon>Eukaryota</taxon>
        <taxon>Metazoa</taxon>
        <taxon>Spiralia</taxon>
        <taxon>Lophotrochozoa</taxon>
        <taxon>Mollusca</taxon>
        <taxon>Bivalvia</taxon>
        <taxon>Autobranchia</taxon>
        <taxon>Pteriomorphia</taxon>
        <taxon>Arcoida</taxon>
        <taxon>Arcoidea</taxon>
        <taxon>Arcidae</taxon>
        <taxon>Tegillarca</taxon>
    </lineage>
</organism>